<dbReference type="GO" id="GO:0004674">
    <property type="term" value="F:protein serine/threonine kinase activity"/>
    <property type="evidence" value="ECO:0007669"/>
    <property type="project" value="TreeGrafter"/>
</dbReference>
<dbReference type="Gene3D" id="3.30.200.20">
    <property type="entry name" value="Phosphorylase Kinase, domain 1"/>
    <property type="match status" value="1"/>
</dbReference>
<keyword evidence="3" id="KW-0808">Transferase</keyword>
<dbReference type="STRING" id="1202772.A0A1V9ZS62"/>
<keyword evidence="1" id="KW-1133">Transmembrane helix</keyword>
<dbReference type="EMBL" id="JNBR01000021">
    <property type="protein sequence ID" value="OQS00844.1"/>
    <property type="molecule type" value="Genomic_DNA"/>
</dbReference>
<dbReference type="OrthoDB" id="68087at2759"/>
<reference evidence="3 4" key="1">
    <citation type="journal article" date="2014" name="Genome Biol. Evol.">
        <title>The secreted proteins of Achlya hypogyna and Thraustotheca clavata identify the ancestral oomycete secretome and reveal gene acquisitions by horizontal gene transfer.</title>
        <authorList>
            <person name="Misner I."/>
            <person name="Blouin N."/>
            <person name="Leonard G."/>
            <person name="Richards T.A."/>
            <person name="Lane C.E."/>
        </authorList>
    </citation>
    <scope>NUCLEOTIDE SEQUENCE [LARGE SCALE GENOMIC DNA]</scope>
    <source>
        <strain evidence="3 4">ATCC 48635</strain>
    </source>
</reference>
<dbReference type="InterPro" id="IPR008271">
    <property type="entry name" value="Ser/Thr_kinase_AS"/>
</dbReference>
<sequence>MPDTLEANKAIPVNWTVSYNPANFSTNKLGMTLPLPLEASPENHLLYQVLHSNVHTCVYGEDICDAYVAGGYVRDKTQNQVKNFTSNNSIVYTTQELSFPNAGRFIVFAHLAMPAKNSSERYDFAVYRLITVTKPSSSSSGLIIGLAVGGSVLVIAIIGGIFWHRCRRQKRTTKNDNFTATQGADDTALMAQDPATETALAQWRIDEGEVERIKLLSEGAYGEVWLGNYRGTMVAIKKLIQGRNSPREVQDFVNEILLMTSFSSPYIVSCIGVSWYRRSDMVLLVEYMDRGDLRTMLDSTPPSAIDVNHKITIASAIAQGLVYLHSLETPVIHRDLKSRNVLLNSAMRTKLTDFGISREVTSETMTIGIGTYRWMAPEILTDNHYSEAADIYSFGVILSELDTHQLPYSDQKNSKGNPITDTTILGLVMHGKIQPTFHRALPEWTIQLAKQCMSYDVQDRPTAFALAHTLRTWLAETN</sequence>
<feature type="domain" description="Protein kinase" evidence="2">
    <location>
        <begin position="210"/>
        <end position="474"/>
    </location>
</feature>
<evidence type="ECO:0000259" key="2">
    <source>
        <dbReference type="PROSITE" id="PS50011"/>
    </source>
</evidence>
<comment type="caution">
    <text evidence="3">The sequence shown here is derived from an EMBL/GenBank/DDBJ whole genome shotgun (WGS) entry which is preliminary data.</text>
</comment>
<feature type="transmembrane region" description="Helical" evidence="1">
    <location>
        <begin position="142"/>
        <end position="163"/>
    </location>
</feature>
<accession>A0A1V9ZS62</accession>
<dbReference type="PROSITE" id="PS50011">
    <property type="entry name" value="PROTEIN_KINASE_DOM"/>
    <property type="match status" value="1"/>
</dbReference>
<dbReference type="AlphaFoldDB" id="A0A1V9ZS62"/>
<keyword evidence="1" id="KW-0472">Membrane</keyword>
<evidence type="ECO:0000313" key="4">
    <source>
        <dbReference type="Proteomes" id="UP000243579"/>
    </source>
</evidence>
<dbReference type="SMART" id="SM00220">
    <property type="entry name" value="S_TKc"/>
    <property type="match status" value="1"/>
</dbReference>
<evidence type="ECO:0000256" key="1">
    <source>
        <dbReference type="SAM" id="Phobius"/>
    </source>
</evidence>
<dbReference type="PANTHER" id="PTHR44329:SF214">
    <property type="entry name" value="PROTEIN KINASE DOMAIN-CONTAINING PROTEIN"/>
    <property type="match status" value="1"/>
</dbReference>
<dbReference type="Pfam" id="PF00069">
    <property type="entry name" value="Pkinase"/>
    <property type="match status" value="1"/>
</dbReference>
<dbReference type="InterPro" id="IPR011009">
    <property type="entry name" value="Kinase-like_dom_sf"/>
</dbReference>
<dbReference type="PANTHER" id="PTHR44329">
    <property type="entry name" value="SERINE/THREONINE-PROTEIN KINASE TNNI3K-RELATED"/>
    <property type="match status" value="1"/>
</dbReference>
<dbReference type="SUPFAM" id="SSF56112">
    <property type="entry name" value="Protein kinase-like (PK-like)"/>
    <property type="match status" value="1"/>
</dbReference>
<dbReference type="InterPro" id="IPR000719">
    <property type="entry name" value="Prot_kinase_dom"/>
</dbReference>
<dbReference type="GO" id="GO:0005524">
    <property type="term" value="F:ATP binding"/>
    <property type="evidence" value="ECO:0007669"/>
    <property type="project" value="InterPro"/>
</dbReference>
<keyword evidence="4" id="KW-1185">Reference proteome</keyword>
<dbReference type="Proteomes" id="UP000243579">
    <property type="component" value="Unassembled WGS sequence"/>
</dbReference>
<evidence type="ECO:0000313" key="3">
    <source>
        <dbReference type="EMBL" id="OQS00844.1"/>
    </source>
</evidence>
<dbReference type="Gene3D" id="1.10.510.10">
    <property type="entry name" value="Transferase(Phosphotransferase) domain 1"/>
    <property type="match status" value="1"/>
</dbReference>
<organism evidence="3 4">
    <name type="scientific">Achlya hypogyna</name>
    <name type="common">Oomycete</name>
    <name type="synonym">Protoachlya hypogyna</name>
    <dbReference type="NCBI Taxonomy" id="1202772"/>
    <lineage>
        <taxon>Eukaryota</taxon>
        <taxon>Sar</taxon>
        <taxon>Stramenopiles</taxon>
        <taxon>Oomycota</taxon>
        <taxon>Saprolegniomycetes</taxon>
        <taxon>Saprolegniales</taxon>
        <taxon>Achlyaceae</taxon>
        <taxon>Achlya</taxon>
    </lineage>
</organism>
<gene>
    <name evidence="3" type="ORF">ACHHYP_02227</name>
</gene>
<name>A0A1V9ZS62_ACHHY</name>
<dbReference type="PROSITE" id="PS00108">
    <property type="entry name" value="PROTEIN_KINASE_ST"/>
    <property type="match status" value="1"/>
</dbReference>
<keyword evidence="1" id="KW-0812">Transmembrane</keyword>
<proteinExistence type="predicted"/>
<protein>
    <submittedName>
        <fullName evidence="3">Protein kinase</fullName>
    </submittedName>
</protein>
<dbReference type="InterPro" id="IPR051681">
    <property type="entry name" value="Ser/Thr_Kinases-Pseudokinases"/>
</dbReference>
<keyword evidence="3" id="KW-0418">Kinase</keyword>